<accession>B8BVR4</accession>
<feature type="transmembrane region" description="Helical" evidence="2">
    <location>
        <begin position="599"/>
        <end position="617"/>
    </location>
</feature>
<feature type="transmembrane region" description="Helical" evidence="2">
    <location>
        <begin position="441"/>
        <end position="468"/>
    </location>
</feature>
<dbReference type="eggNOG" id="ENOG502SS7N">
    <property type="taxonomic scope" value="Eukaryota"/>
</dbReference>
<evidence type="ECO:0000313" key="3">
    <source>
        <dbReference type="EMBL" id="EED95505.1"/>
    </source>
</evidence>
<dbReference type="InParanoid" id="B8BVR4"/>
<feature type="transmembrane region" description="Helical" evidence="2">
    <location>
        <begin position="763"/>
        <end position="785"/>
    </location>
</feature>
<feature type="transmembrane region" description="Helical" evidence="2">
    <location>
        <begin position="362"/>
        <end position="380"/>
    </location>
</feature>
<proteinExistence type="predicted"/>
<evidence type="ECO:0000256" key="1">
    <source>
        <dbReference type="SAM" id="MobiDB-lite"/>
    </source>
</evidence>
<keyword evidence="2" id="KW-0472">Membrane</keyword>
<sequence length="810" mass="89427">MLSLFQLLLKAAGIGHLPYLTTTLHLQTEAALLICNVLLTAASSHNLYRKSYLSTFGDWKFLFAVTLWLGRHLFLRVVCTATWVDVGGDTSSRYSGKPYGVGWNRRHNFKSWADRQDCQKNRSAFHLFYSYARWMLRMLSPYNLMTTFVHMIQSYAMAGQYCDNSAAQGVASVAMISSGAGGNFASVGGDDHHHHHHHYVHHYSSKGGKHAASQSFGSREMHTNVILSVARFWGTMCGLSSAMWALMQTGGVGGVVAETLSLLWKWMKSCLAMAGLASGETDLFESNAGGGGGSKKNRKKQSQSNASSTSDQNIQLSSLLTGKLTFCLFPDQIRSHALHVQQMRTGELFRALEKTWEIFPQAQMMVAIISTLGLLTGWLFSMGGYRWIVGNSNANDEQCAATGTYLPNFGSYNPDALPGNNNNNHGSYWAGTSPSFRMSDIYVVGPPSTVSLILLIVTFGTAASLLFYGRVLLPIPEFVAGTNVLKAVRAEAKSSGINVKGQSKNKEKDLPWAEQYKSITSENRLRLYYKVAAIRIIENVFLCAILPQTEIICRITEHCEPGPLLWGPSGVNGIAGRRFGKGSAFLLSSSYDALAKDHFVTRVAVFVTAFVTASLLVSQMTLMSRSYLAIMGYICGEWGLVREEKNEGEDSTLATFFGIGAKRSLHPPLRRSNNANIMQWDPKRKYQKGDRIAFEDCIYEALSNSPEGLPFDPFLRAAADLYSDEFGHPGTSSMLTRMVIGCGAFTCVLLVITYLWRSYGWNWTPLFLCALSTLVGGHAIARVAFRKFNGTKQTTLMAKEIERWACSSQK</sequence>
<reference evidence="3 4" key="2">
    <citation type="journal article" date="2008" name="Nature">
        <title>The Phaeodactylum genome reveals the evolutionary history of diatom genomes.</title>
        <authorList>
            <person name="Bowler C."/>
            <person name="Allen A.E."/>
            <person name="Badger J.H."/>
            <person name="Grimwood J."/>
            <person name="Jabbari K."/>
            <person name="Kuo A."/>
            <person name="Maheswari U."/>
            <person name="Martens C."/>
            <person name="Maumus F."/>
            <person name="Otillar R.P."/>
            <person name="Rayko E."/>
            <person name="Salamov A."/>
            <person name="Vandepoele K."/>
            <person name="Beszteri B."/>
            <person name="Gruber A."/>
            <person name="Heijde M."/>
            <person name="Katinka M."/>
            <person name="Mock T."/>
            <person name="Valentin K."/>
            <person name="Verret F."/>
            <person name="Berges J.A."/>
            <person name="Brownlee C."/>
            <person name="Cadoret J.P."/>
            <person name="Chiovitti A."/>
            <person name="Choi C.J."/>
            <person name="Coesel S."/>
            <person name="De Martino A."/>
            <person name="Detter J.C."/>
            <person name="Durkin C."/>
            <person name="Falciatore A."/>
            <person name="Fournet J."/>
            <person name="Haruta M."/>
            <person name="Huysman M.J."/>
            <person name="Jenkins B.D."/>
            <person name="Jiroutova K."/>
            <person name="Jorgensen R.E."/>
            <person name="Joubert Y."/>
            <person name="Kaplan A."/>
            <person name="Kroger N."/>
            <person name="Kroth P.G."/>
            <person name="La Roche J."/>
            <person name="Lindquist E."/>
            <person name="Lommer M."/>
            <person name="Martin-Jezequel V."/>
            <person name="Lopez P.J."/>
            <person name="Lucas S."/>
            <person name="Mangogna M."/>
            <person name="McGinnis K."/>
            <person name="Medlin L.K."/>
            <person name="Montsant A."/>
            <person name="Oudot-Le Secq M.P."/>
            <person name="Napoli C."/>
            <person name="Obornik M."/>
            <person name="Parker M.S."/>
            <person name="Petit J.L."/>
            <person name="Porcel B.M."/>
            <person name="Poulsen N."/>
            <person name="Robison M."/>
            <person name="Rychlewski L."/>
            <person name="Rynearson T.A."/>
            <person name="Schmutz J."/>
            <person name="Shapiro H."/>
            <person name="Siaut M."/>
            <person name="Stanley M."/>
            <person name="Sussman M.R."/>
            <person name="Taylor A.R."/>
            <person name="Vardi A."/>
            <person name="von Dassow P."/>
            <person name="Vyverman W."/>
            <person name="Willis A."/>
            <person name="Wyrwicz L.S."/>
            <person name="Rokhsar D.S."/>
            <person name="Weissenbach J."/>
            <person name="Armbrust E.V."/>
            <person name="Green B.R."/>
            <person name="Van de Peer Y."/>
            <person name="Grigoriev I.V."/>
        </authorList>
    </citation>
    <scope>NUCLEOTIDE SEQUENCE [LARGE SCALE GENOMIC DNA]</scope>
    <source>
        <strain evidence="3 4">CCMP1335</strain>
    </source>
</reference>
<dbReference type="EMBL" id="CM000639">
    <property type="protein sequence ID" value="EED95505.1"/>
    <property type="molecule type" value="Genomic_DNA"/>
</dbReference>
<reference evidence="3 4" key="1">
    <citation type="journal article" date="2004" name="Science">
        <title>The genome of the diatom Thalassiosira pseudonana: ecology, evolution, and metabolism.</title>
        <authorList>
            <person name="Armbrust E.V."/>
            <person name="Berges J.A."/>
            <person name="Bowler C."/>
            <person name="Green B.R."/>
            <person name="Martinez D."/>
            <person name="Putnam N.H."/>
            <person name="Zhou S."/>
            <person name="Allen A.E."/>
            <person name="Apt K.E."/>
            <person name="Bechner M."/>
            <person name="Brzezinski M.A."/>
            <person name="Chaal B.K."/>
            <person name="Chiovitti A."/>
            <person name="Davis A.K."/>
            <person name="Demarest M.S."/>
            <person name="Detter J.C."/>
            <person name="Glavina T."/>
            <person name="Goodstein D."/>
            <person name="Hadi M.Z."/>
            <person name="Hellsten U."/>
            <person name="Hildebrand M."/>
            <person name="Jenkins B.D."/>
            <person name="Jurka J."/>
            <person name="Kapitonov V.V."/>
            <person name="Kroger N."/>
            <person name="Lau W.W."/>
            <person name="Lane T.W."/>
            <person name="Larimer F.W."/>
            <person name="Lippmeier J.C."/>
            <person name="Lucas S."/>
            <person name="Medina M."/>
            <person name="Montsant A."/>
            <person name="Obornik M."/>
            <person name="Parker M.S."/>
            <person name="Palenik B."/>
            <person name="Pazour G.J."/>
            <person name="Richardson P.M."/>
            <person name="Rynearson T.A."/>
            <person name="Saito M.A."/>
            <person name="Schwartz D.C."/>
            <person name="Thamatrakoln K."/>
            <person name="Valentin K."/>
            <person name="Vardi A."/>
            <person name="Wilkerson F.P."/>
            <person name="Rokhsar D.S."/>
        </authorList>
    </citation>
    <scope>NUCLEOTIDE SEQUENCE [LARGE SCALE GENOMIC DNA]</scope>
    <source>
        <strain evidence="3 4">CCMP1335</strain>
    </source>
</reference>
<gene>
    <name evidence="3" type="ORF">THAPSDRAFT_2927</name>
</gene>
<dbReference type="AlphaFoldDB" id="B8BVR4"/>
<dbReference type="RefSeq" id="XP_002288062.1">
    <property type="nucleotide sequence ID" value="XM_002288026.1"/>
</dbReference>
<feature type="region of interest" description="Disordered" evidence="1">
    <location>
        <begin position="287"/>
        <end position="310"/>
    </location>
</feature>
<protein>
    <submittedName>
        <fullName evidence="3">Uncharacterized protein</fullName>
    </submittedName>
</protein>
<keyword evidence="2" id="KW-1133">Transmembrane helix</keyword>
<dbReference type="GeneID" id="7450442"/>
<dbReference type="KEGG" id="tps:THAPSDRAFT_2927"/>
<keyword evidence="2" id="KW-0812">Transmembrane</keyword>
<keyword evidence="4" id="KW-1185">Reference proteome</keyword>
<dbReference type="HOGENOM" id="CLU_348370_0_0_1"/>
<dbReference type="PaxDb" id="35128-Thaps2927"/>
<evidence type="ECO:0000313" key="4">
    <source>
        <dbReference type="Proteomes" id="UP000001449"/>
    </source>
</evidence>
<feature type="transmembrane region" description="Helical" evidence="2">
    <location>
        <begin position="738"/>
        <end position="757"/>
    </location>
</feature>
<dbReference type="Proteomes" id="UP000001449">
    <property type="component" value="Chromosome 2"/>
</dbReference>
<evidence type="ECO:0000256" key="2">
    <source>
        <dbReference type="SAM" id="Phobius"/>
    </source>
</evidence>
<name>B8BVR4_THAPS</name>
<organism evidence="3 4">
    <name type="scientific">Thalassiosira pseudonana</name>
    <name type="common">Marine diatom</name>
    <name type="synonym">Cyclotella nana</name>
    <dbReference type="NCBI Taxonomy" id="35128"/>
    <lineage>
        <taxon>Eukaryota</taxon>
        <taxon>Sar</taxon>
        <taxon>Stramenopiles</taxon>
        <taxon>Ochrophyta</taxon>
        <taxon>Bacillariophyta</taxon>
        <taxon>Coscinodiscophyceae</taxon>
        <taxon>Thalassiosirophycidae</taxon>
        <taxon>Thalassiosirales</taxon>
        <taxon>Thalassiosiraceae</taxon>
        <taxon>Thalassiosira</taxon>
    </lineage>
</organism>